<dbReference type="PANTHER" id="PTHR34386">
    <property type="entry name" value="GLUTAREDOXIN"/>
    <property type="match status" value="1"/>
</dbReference>
<dbReference type="RefSeq" id="WP_084136656.1">
    <property type="nucleotide sequence ID" value="NZ_FQUF01000004.1"/>
</dbReference>
<evidence type="ECO:0000313" key="3">
    <source>
        <dbReference type="Proteomes" id="UP000184128"/>
    </source>
</evidence>
<dbReference type="InterPro" id="IPR036249">
    <property type="entry name" value="Thioredoxin-like_sf"/>
</dbReference>
<dbReference type="GO" id="GO:0045454">
    <property type="term" value="P:cell redox homeostasis"/>
    <property type="evidence" value="ECO:0007669"/>
    <property type="project" value="TreeGrafter"/>
</dbReference>
<dbReference type="Proteomes" id="UP000184128">
    <property type="component" value="Unassembled WGS sequence"/>
</dbReference>
<dbReference type="AlphaFoldDB" id="A0A1M4T5K6"/>
<protein>
    <submittedName>
        <fullName evidence="2">Glutaredoxin 3</fullName>
    </submittedName>
</protein>
<dbReference type="GO" id="GO:0009055">
    <property type="term" value="F:electron transfer activity"/>
    <property type="evidence" value="ECO:0007669"/>
    <property type="project" value="TreeGrafter"/>
</dbReference>
<keyword evidence="3" id="KW-1185">Reference proteome</keyword>
<feature type="domain" description="Glutaredoxin" evidence="1">
    <location>
        <begin position="7"/>
        <end position="62"/>
    </location>
</feature>
<dbReference type="STRING" id="1121025.SAMN02745249_00370"/>
<dbReference type="InterPro" id="IPR002109">
    <property type="entry name" value="Glutaredoxin"/>
</dbReference>
<proteinExistence type="predicted"/>
<dbReference type="CDD" id="cd02976">
    <property type="entry name" value="NrdH"/>
    <property type="match status" value="1"/>
</dbReference>
<accession>A0A1M4T5K6</accession>
<name>A0A1M4T5K6_9LACT</name>
<dbReference type="EMBL" id="FQUF01000004">
    <property type="protein sequence ID" value="SHE39670.1"/>
    <property type="molecule type" value="Genomic_DNA"/>
</dbReference>
<dbReference type="Gene3D" id="3.40.30.10">
    <property type="entry name" value="Glutaredoxin"/>
    <property type="match status" value="1"/>
</dbReference>
<dbReference type="InterPro" id="IPR051548">
    <property type="entry name" value="Grx-like_ET"/>
</dbReference>
<dbReference type="OrthoDB" id="9795531at2"/>
<dbReference type="Pfam" id="PF00462">
    <property type="entry name" value="Glutaredoxin"/>
    <property type="match status" value="1"/>
</dbReference>
<gene>
    <name evidence="2" type="ORF">SAMN02745249_00370</name>
</gene>
<reference evidence="2 3" key="1">
    <citation type="submission" date="2016-11" db="EMBL/GenBank/DDBJ databases">
        <authorList>
            <person name="Jaros S."/>
            <person name="Januszkiewicz K."/>
            <person name="Wedrychowicz H."/>
        </authorList>
    </citation>
    <scope>NUCLEOTIDE SEQUENCE [LARGE SCALE GENOMIC DNA]</scope>
    <source>
        <strain evidence="2 3">DSM 15692</strain>
    </source>
</reference>
<dbReference type="PROSITE" id="PS51354">
    <property type="entry name" value="GLUTAREDOXIN_2"/>
    <property type="match status" value="1"/>
</dbReference>
<dbReference type="SUPFAM" id="SSF52833">
    <property type="entry name" value="Thioredoxin-like"/>
    <property type="match status" value="1"/>
</dbReference>
<sequence length="74" mass="8903">MGKYTLEIYTRPTCGDCQDLKRYLKEHELPFTGNDVEKEPDKEQELINKTGNRIVPTLVFRKKDYSKRKSLYWF</sequence>
<organism evidence="2 3">
    <name type="scientific">Atopostipes suicloacalis DSM 15692</name>
    <dbReference type="NCBI Taxonomy" id="1121025"/>
    <lineage>
        <taxon>Bacteria</taxon>
        <taxon>Bacillati</taxon>
        <taxon>Bacillota</taxon>
        <taxon>Bacilli</taxon>
        <taxon>Lactobacillales</taxon>
        <taxon>Carnobacteriaceae</taxon>
        <taxon>Atopostipes</taxon>
    </lineage>
</organism>
<evidence type="ECO:0000313" key="2">
    <source>
        <dbReference type="EMBL" id="SHE39670.1"/>
    </source>
</evidence>
<dbReference type="PANTHER" id="PTHR34386:SF1">
    <property type="entry name" value="GLUTAREDOXIN-LIKE PROTEIN NRDH"/>
    <property type="match status" value="1"/>
</dbReference>
<evidence type="ECO:0000259" key="1">
    <source>
        <dbReference type="Pfam" id="PF00462"/>
    </source>
</evidence>